<name>A0A1G6Z895_9PSEU</name>
<keyword evidence="2" id="KW-1185">Reference proteome</keyword>
<organism evidence="1 2">
    <name type="scientific">Prauserella marina</name>
    <dbReference type="NCBI Taxonomy" id="530584"/>
    <lineage>
        <taxon>Bacteria</taxon>
        <taxon>Bacillati</taxon>
        <taxon>Actinomycetota</taxon>
        <taxon>Actinomycetes</taxon>
        <taxon>Pseudonocardiales</taxon>
        <taxon>Pseudonocardiaceae</taxon>
        <taxon>Prauserella</taxon>
    </lineage>
</organism>
<proteinExistence type="predicted"/>
<evidence type="ECO:0000313" key="1">
    <source>
        <dbReference type="EMBL" id="SDD98513.1"/>
    </source>
</evidence>
<reference evidence="1 2" key="1">
    <citation type="submission" date="2016-10" db="EMBL/GenBank/DDBJ databases">
        <authorList>
            <person name="de Groot N.N."/>
        </authorList>
    </citation>
    <scope>NUCLEOTIDE SEQUENCE [LARGE SCALE GENOMIC DNA]</scope>
    <source>
        <strain evidence="1 2">CGMCC 4.5506</strain>
    </source>
</reference>
<evidence type="ECO:0000313" key="2">
    <source>
        <dbReference type="Proteomes" id="UP000199494"/>
    </source>
</evidence>
<accession>A0A1G6Z895</accession>
<sequence>MVFRIVVLAHLVQSFQLGRCHLTHHRDAPALFQNMTWPGEIVIICVRIPRLPASGGFSHPLEHFAVVEVDQVRMLITHAARIARLPDNH</sequence>
<dbReference type="AlphaFoldDB" id="A0A1G6Z895"/>
<dbReference type="EMBL" id="FMZE01000015">
    <property type="protein sequence ID" value="SDD98513.1"/>
    <property type="molecule type" value="Genomic_DNA"/>
</dbReference>
<dbReference type="Proteomes" id="UP000199494">
    <property type="component" value="Unassembled WGS sequence"/>
</dbReference>
<protein>
    <submittedName>
        <fullName evidence="1">Uncharacterized protein</fullName>
    </submittedName>
</protein>
<gene>
    <name evidence="1" type="ORF">SAMN05421630_115164</name>
</gene>